<name>A0AAE3LGY8_9FIRM</name>
<dbReference type="Proteomes" id="UP001208131">
    <property type="component" value="Unassembled WGS sequence"/>
</dbReference>
<dbReference type="RefSeq" id="WP_267300359.1">
    <property type="nucleotide sequence ID" value="NZ_JAOQJZ010000002.1"/>
</dbReference>
<proteinExistence type="predicted"/>
<protein>
    <submittedName>
        <fullName evidence="1">Uncharacterized protein</fullName>
    </submittedName>
</protein>
<dbReference type="AlphaFoldDB" id="A0AAE3LGY8"/>
<sequence>MHSEEKRIWGIHTKDDNLFLHQDVIAIGWKDMGNLSLIQANRDSGIK</sequence>
<reference evidence="1 2" key="1">
    <citation type="journal article" date="2021" name="ISME Commun">
        <title>Automated analysis of genomic sequences facilitates high-throughput and comprehensive description of bacteria.</title>
        <authorList>
            <person name="Hitch T.C.A."/>
        </authorList>
    </citation>
    <scope>NUCLEOTIDE SEQUENCE [LARGE SCALE GENOMIC DNA]</scope>
    <source>
        <strain evidence="1 2">Sanger_31</strain>
    </source>
</reference>
<dbReference type="EMBL" id="JAOQJZ010000002">
    <property type="protein sequence ID" value="MCU6704775.1"/>
    <property type="molecule type" value="Genomic_DNA"/>
</dbReference>
<gene>
    <name evidence="1" type="ORF">OCV57_02385</name>
</gene>
<accession>A0AAE3LGY8</accession>
<evidence type="ECO:0000313" key="1">
    <source>
        <dbReference type="EMBL" id="MCU6704775.1"/>
    </source>
</evidence>
<evidence type="ECO:0000313" key="2">
    <source>
        <dbReference type="Proteomes" id="UP001208131"/>
    </source>
</evidence>
<comment type="caution">
    <text evidence="1">The sequence shown here is derived from an EMBL/GenBank/DDBJ whole genome shotgun (WGS) entry which is preliminary data.</text>
</comment>
<organism evidence="1 2">
    <name type="scientific">Hominimerdicola aceti</name>
    <dbReference type="NCBI Taxonomy" id="2981726"/>
    <lineage>
        <taxon>Bacteria</taxon>
        <taxon>Bacillati</taxon>
        <taxon>Bacillota</taxon>
        <taxon>Clostridia</taxon>
        <taxon>Eubacteriales</taxon>
        <taxon>Oscillospiraceae</taxon>
        <taxon>Hominimerdicola</taxon>
    </lineage>
</organism>
<keyword evidence="2" id="KW-1185">Reference proteome</keyword>